<keyword evidence="4" id="KW-1185">Reference proteome</keyword>
<feature type="transmembrane region" description="Helical" evidence="2">
    <location>
        <begin position="26"/>
        <end position="47"/>
    </location>
</feature>
<keyword evidence="2" id="KW-0472">Membrane</keyword>
<gene>
    <name evidence="3" type="ORF">CC1G_08962</name>
</gene>
<feature type="transmembrane region" description="Helical" evidence="2">
    <location>
        <begin position="179"/>
        <end position="203"/>
    </location>
</feature>
<keyword evidence="2" id="KW-1133">Transmembrane helix</keyword>
<dbReference type="RefSeq" id="XP_001838798.1">
    <property type="nucleotide sequence ID" value="XM_001838746.1"/>
</dbReference>
<feature type="region of interest" description="Disordered" evidence="1">
    <location>
        <begin position="336"/>
        <end position="361"/>
    </location>
</feature>
<feature type="transmembrane region" description="Helical" evidence="2">
    <location>
        <begin position="59"/>
        <end position="79"/>
    </location>
</feature>
<proteinExistence type="predicted"/>
<feature type="transmembrane region" description="Helical" evidence="2">
    <location>
        <begin position="224"/>
        <end position="251"/>
    </location>
</feature>
<dbReference type="InParanoid" id="A8P4R9"/>
<feature type="transmembrane region" description="Helical" evidence="2">
    <location>
        <begin position="271"/>
        <end position="289"/>
    </location>
</feature>
<dbReference type="KEGG" id="cci:CC1G_08962"/>
<dbReference type="OrthoDB" id="3354175at2759"/>
<dbReference type="GeneID" id="6015392"/>
<feature type="transmembrane region" description="Helical" evidence="2">
    <location>
        <begin position="138"/>
        <end position="159"/>
    </location>
</feature>
<evidence type="ECO:0000313" key="4">
    <source>
        <dbReference type="Proteomes" id="UP000001861"/>
    </source>
</evidence>
<reference evidence="3 4" key="1">
    <citation type="journal article" date="2010" name="Proc. Natl. Acad. Sci. U.S.A.">
        <title>Insights into evolution of multicellular fungi from the assembled chromosomes of the mushroom Coprinopsis cinerea (Coprinus cinereus).</title>
        <authorList>
            <person name="Stajich J.E."/>
            <person name="Wilke S.K."/>
            <person name="Ahren D."/>
            <person name="Au C.H."/>
            <person name="Birren B.W."/>
            <person name="Borodovsky M."/>
            <person name="Burns C."/>
            <person name="Canback B."/>
            <person name="Casselton L.A."/>
            <person name="Cheng C.K."/>
            <person name="Deng J."/>
            <person name="Dietrich F.S."/>
            <person name="Fargo D.C."/>
            <person name="Farman M.L."/>
            <person name="Gathman A.C."/>
            <person name="Goldberg J."/>
            <person name="Guigo R."/>
            <person name="Hoegger P.J."/>
            <person name="Hooker J.B."/>
            <person name="Huggins A."/>
            <person name="James T.Y."/>
            <person name="Kamada T."/>
            <person name="Kilaru S."/>
            <person name="Kodira C."/>
            <person name="Kues U."/>
            <person name="Kupfer D."/>
            <person name="Kwan H.S."/>
            <person name="Lomsadze A."/>
            <person name="Li W."/>
            <person name="Lilly W.W."/>
            <person name="Ma L.J."/>
            <person name="Mackey A.J."/>
            <person name="Manning G."/>
            <person name="Martin F."/>
            <person name="Muraguchi H."/>
            <person name="Natvig D.O."/>
            <person name="Palmerini H."/>
            <person name="Ramesh M.A."/>
            <person name="Rehmeyer C.J."/>
            <person name="Roe B.A."/>
            <person name="Shenoy N."/>
            <person name="Stanke M."/>
            <person name="Ter-Hovhannisyan V."/>
            <person name="Tunlid A."/>
            <person name="Velagapudi R."/>
            <person name="Vision T.J."/>
            <person name="Zeng Q."/>
            <person name="Zolan M.E."/>
            <person name="Pukkila P.J."/>
        </authorList>
    </citation>
    <scope>NUCLEOTIDE SEQUENCE [LARGE SCALE GENOMIC DNA]</scope>
    <source>
        <strain evidence="4">Okayama-7 / 130 / ATCC MYA-4618 / FGSC 9003</strain>
    </source>
</reference>
<evidence type="ECO:0000313" key="3">
    <source>
        <dbReference type="EMBL" id="EAU83025.1"/>
    </source>
</evidence>
<dbReference type="VEuPathDB" id="FungiDB:CC1G_08962"/>
<comment type="caution">
    <text evidence="3">The sequence shown here is derived from an EMBL/GenBank/DDBJ whole genome shotgun (WGS) entry which is preliminary data.</text>
</comment>
<evidence type="ECO:0000256" key="1">
    <source>
        <dbReference type="SAM" id="MobiDB-lite"/>
    </source>
</evidence>
<dbReference type="EMBL" id="AACS02000011">
    <property type="protein sequence ID" value="EAU83025.1"/>
    <property type="molecule type" value="Genomic_DNA"/>
</dbReference>
<organism evidence="3 4">
    <name type="scientific">Coprinopsis cinerea (strain Okayama-7 / 130 / ATCC MYA-4618 / FGSC 9003)</name>
    <name type="common">Inky cap fungus</name>
    <name type="synonym">Hormographiella aspergillata</name>
    <dbReference type="NCBI Taxonomy" id="240176"/>
    <lineage>
        <taxon>Eukaryota</taxon>
        <taxon>Fungi</taxon>
        <taxon>Dikarya</taxon>
        <taxon>Basidiomycota</taxon>
        <taxon>Agaricomycotina</taxon>
        <taxon>Agaricomycetes</taxon>
        <taxon>Agaricomycetidae</taxon>
        <taxon>Agaricales</taxon>
        <taxon>Agaricineae</taxon>
        <taxon>Psathyrellaceae</taxon>
        <taxon>Coprinopsis</taxon>
    </lineage>
</organism>
<evidence type="ECO:0000256" key="2">
    <source>
        <dbReference type="SAM" id="Phobius"/>
    </source>
</evidence>
<accession>A8P4R9</accession>
<dbReference type="AlphaFoldDB" id="A8P4R9"/>
<feature type="compositionally biased region" description="Basic and acidic residues" evidence="1">
    <location>
        <begin position="336"/>
        <end position="348"/>
    </location>
</feature>
<dbReference type="Proteomes" id="UP000001861">
    <property type="component" value="Unassembled WGS sequence"/>
</dbReference>
<name>A8P4R9_COPC7</name>
<protein>
    <submittedName>
        <fullName evidence="3">Uncharacterized protein</fullName>
    </submittedName>
</protein>
<sequence>MSTATKEFIEEYAYNRAAMSVVGNTIAVLALGMQLLMFVMGLSVFLTTPLVHRKGRQPYIILSFIIMALYAAATFLDIAKEFRISYFSGPGVDYHKRRTELNRTTMTAVSQGLMYLYTALGDGLLLYRCYIIWHDVPWVIVLPSLIYLSFIGISIAKFTRLATKVWGSSEHQALVSQQISITYSALTAGLNLIATVLIAYKIIQAQRTLSKALPGREMGRYSSAARLVIESAIPLTIFGLFDVIFSIFLYATRVESGLPNIRHETVVNMAGILYFSFAALSPQMIILRVTTGRSHIRRGDFDSSFHPRSRPLGSLAFNHAPAQHLSSIDDSLTSRAEEGHVSVQESKDSTVAAESKATARL</sequence>
<keyword evidence="2" id="KW-0812">Transmembrane</keyword>